<dbReference type="InterPro" id="IPR045061">
    <property type="entry name" value="FtsZ/CetZ"/>
</dbReference>
<evidence type="ECO:0000313" key="3">
    <source>
        <dbReference type="EMBL" id="SDM81438.1"/>
    </source>
</evidence>
<name>A0A1G9WA47_9BACI</name>
<dbReference type="EMBL" id="FNIG01000001">
    <property type="protein sequence ID" value="SDM81438.1"/>
    <property type="molecule type" value="Genomic_DNA"/>
</dbReference>
<dbReference type="GO" id="GO:0032153">
    <property type="term" value="C:cell division site"/>
    <property type="evidence" value="ECO:0007669"/>
    <property type="project" value="TreeGrafter"/>
</dbReference>
<evidence type="ECO:0000313" key="4">
    <source>
        <dbReference type="Proteomes" id="UP000199334"/>
    </source>
</evidence>
<dbReference type="PANTHER" id="PTHR30314">
    <property type="entry name" value="CELL DIVISION PROTEIN FTSZ-RELATED"/>
    <property type="match status" value="1"/>
</dbReference>
<dbReference type="PRINTS" id="PR00423">
    <property type="entry name" value="CELLDVISFTSZ"/>
</dbReference>
<dbReference type="STRING" id="237069.SAMN05216498_0664"/>
<dbReference type="GO" id="GO:0051301">
    <property type="term" value="P:cell division"/>
    <property type="evidence" value="ECO:0007669"/>
    <property type="project" value="UniProtKB-KW"/>
</dbReference>
<dbReference type="GO" id="GO:0005737">
    <property type="term" value="C:cytoplasm"/>
    <property type="evidence" value="ECO:0007669"/>
    <property type="project" value="TreeGrafter"/>
</dbReference>
<dbReference type="RefSeq" id="WP_093855181.1">
    <property type="nucleotide sequence ID" value="NZ_BJVZ01000003.1"/>
</dbReference>
<keyword evidence="2" id="KW-0342">GTP-binding</keyword>
<dbReference type="GO" id="GO:0003924">
    <property type="term" value="F:GTPase activity"/>
    <property type="evidence" value="ECO:0007669"/>
    <property type="project" value="InterPro"/>
</dbReference>
<organism evidence="3 4">
    <name type="scientific">Tenuibacillus multivorans</name>
    <dbReference type="NCBI Taxonomy" id="237069"/>
    <lineage>
        <taxon>Bacteria</taxon>
        <taxon>Bacillati</taxon>
        <taxon>Bacillota</taxon>
        <taxon>Bacilli</taxon>
        <taxon>Bacillales</taxon>
        <taxon>Bacillaceae</taxon>
        <taxon>Tenuibacillus</taxon>
    </lineage>
</organism>
<proteinExistence type="predicted"/>
<dbReference type="InterPro" id="IPR003008">
    <property type="entry name" value="Tubulin_FtsZ_GTPase"/>
</dbReference>
<dbReference type="OrthoDB" id="2959307at2"/>
<dbReference type="PANTHER" id="PTHR30314:SF3">
    <property type="entry name" value="MITOCHONDRIAL DIVISION PROTEIN FSZA"/>
    <property type="match status" value="1"/>
</dbReference>
<dbReference type="InterPro" id="IPR036525">
    <property type="entry name" value="Tubulin/FtsZ_GTPase_sf"/>
</dbReference>
<dbReference type="Gene3D" id="3.40.50.1440">
    <property type="entry name" value="Tubulin/FtsZ, GTPase domain"/>
    <property type="match status" value="1"/>
</dbReference>
<protein>
    <submittedName>
        <fullName evidence="3">Cell division protein FtsZ</fullName>
    </submittedName>
</protein>
<dbReference type="GO" id="GO:0005525">
    <property type="term" value="F:GTP binding"/>
    <property type="evidence" value="ECO:0007669"/>
    <property type="project" value="UniProtKB-KW"/>
</dbReference>
<accession>A0A1G9WA47</accession>
<keyword evidence="3" id="KW-0131">Cell cycle</keyword>
<reference evidence="3 4" key="1">
    <citation type="submission" date="2016-10" db="EMBL/GenBank/DDBJ databases">
        <authorList>
            <person name="de Groot N.N."/>
        </authorList>
    </citation>
    <scope>NUCLEOTIDE SEQUENCE [LARGE SCALE GENOMIC DNA]</scope>
    <source>
        <strain evidence="3 4">CGMCC 1.3442</strain>
    </source>
</reference>
<dbReference type="AlphaFoldDB" id="A0A1G9WA47"/>
<keyword evidence="4" id="KW-1185">Reference proteome</keyword>
<gene>
    <name evidence="3" type="ORF">SAMN05216498_0664</name>
</gene>
<dbReference type="InterPro" id="IPR008280">
    <property type="entry name" value="Tub_FtsZ_C"/>
</dbReference>
<keyword evidence="1" id="KW-0547">Nucleotide-binding</keyword>
<sequence length="284" mass="33513">METTEKIYQISHEVSELDKPETKDILSNNISFYRFIGGNPSETEDLTNQLYALKEQKDLLIGIFRFPFRFEGKKRFQTATTQYFRMKEICNAVIYFHSDELMKLIDNSTTIREANQTFNSIEEQTIQSLKQIIEEPGDMNIDFQDIETFINKAKGPLFIHTVEGESFDIPLKYLISTPYLPEDFTDGKQLIINIGYTRDVNMETFRQINLRLHDLFSKADLFKIGSHFIDEPGERFKITLIVNGIEDPIEAPDDYKKLSRYMNLFRKWQRFAEKGKRRFQHLKN</sequence>
<evidence type="ECO:0000256" key="1">
    <source>
        <dbReference type="ARBA" id="ARBA00022741"/>
    </source>
</evidence>
<dbReference type="Proteomes" id="UP000199334">
    <property type="component" value="Unassembled WGS sequence"/>
</dbReference>
<dbReference type="SUPFAM" id="SSF55307">
    <property type="entry name" value="Tubulin C-terminal domain-like"/>
    <property type="match status" value="1"/>
</dbReference>
<evidence type="ECO:0000256" key="2">
    <source>
        <dbReference type="ARBA" id="ARBA00023134"/>
    </source>
</evidence>
<dbReference type="SUPFAM" id="SSF52490">
    <property type="entry name" value="Tubulin nucleotide-binding domain-like"/>
    <property type="match status" value="1"/>
</dbReference>
<keyword evidence="3" id="KW-0132">Cell division</keyword>